<evidence type="ECO:0000313" key="4">
    <source>
        <dbReference type="Proteomes" id="UP000014136"/>
    </source>
</evidence>
<feature type="domain" description="Zinc-ribbon" evidence="2">
    <location>
        <begin position="3"/>
        <end position="22"/>
    </location>
</feature>
<comment type="caution">
    <text evidence="3">The sequence shown here is derived from an EMBL/GenBank/DDBJ whole genome shotgun (WGS) entry which is preliminary data.</text>
</comment>
<dbReference type="EMBL" id="AHYT01000004">
    <property type="protein sequence ID" value="EOT29183.1"/>
    <property type="molecule type" value="Genomic_DNA"/>
</dbReference>
<feature type="transmembrane region" description="Helical" evidence="1">
    <location>
        <begin position="66"/>
        <end position="84"/>
    </location>
</feature>
<protein>
    <recommendedName>
        <fullName evidence="2">Zinc-ribbon domain-containing protein</fullName>
    </recommendedName>
</protein>
<keyword evidence="1" id="KW-1133">Transmembrane helix</keyword>
<proteinExistence type="predicted"/>
<feature type="transmembrane region" description="Helical" evidence="1">
    <location>
        <begin position="119"/>
        <end position="142"/>
    </location>
</feature>
<dbReference type="RefSeq" id="WP_016174933.1">
    <property type="nucleotide sequence ID" value="NZ_KE136389.1"/>
</dbReference>
<reference evidence="3 4" key="1">
    <citation type="submission" date="2013-03" db="EMBL/GenBank/DDBJ databases">
        <title>The Genome Sequence of Enterococcus saccharolyticus ATCC_43076 (Illumina only assembly).</title>
        <authorList>
            <consortium name="The Broad Institute Genomics Platform"/>
            <consortium name="The Broad Institute Genome Sequencing Center for Infectious Disease"/>
            <person name="Earl A."/>
            <person name="Russ C."/>
            <person name="Gilmore M."/>
            <person name="Surin D."/>
            <person name="Walker B."/>
            <person name="Young S."/>
            <person name="Zeng Q."/>
            <person name="Gargeya S."/>
            <person name="Fitzgerald M."/>
            <person name="Haas B."/>
            <person name="Abouelleil A."/>
            <person name="Allen A.W."/>
            <person name="Alvarado L."/>
            <person name="Arachchi H.M."/>
            <person name="Berlin A.M."/>
            <person name="Chapman S.B."/>
            <person name="Gainer-Dewar J."/>
            <person name="Goldberg J."/>
            <person name="Griggs A."/>
            <person name="Gujja S."/>
            <person name="Hansen M."/>
            <person name="Howarth C."/>
            <person name="Imamovic A."/>
            <person name="Ireland A."/>
            <person name="Larimer J."/>
            <person name="McCowan C."/>
            <person name="Murphy C."/>
            <person name="Pearson M."/>
            <person name="Poon T.W."/>
            <person name="Priest M."/>
            <person name="Roberts A."/>
            <person name="Saif S."/>
            <person name="Shea T."/>
            <person name="Sisk P."/>
            <person name="Sykes S."/>
            <person name="Wortman J."/>
            <person name="Nusbaum C."/>
            <person name="Birren B."/>
        </authorList>
    </citation>
    <scope>NUCLEOTIDE SEQUENCE [LARGE SCALE GENOMIC DNA]</scope>
    <source>
        <strain evidence="3 4">ATCC 43076</strain>
    </source>
</reference>
<keyword evidence="4" id="KW-1185">Reference proteome</keyword>
<sequence length="239" mass="26623">MKYCVKCGNEMKEEARFCPKCGQDQTQSVMTNDTVQQTISAGKNYASYFVEKLGKPTLTIDQASNYFGYVTMLLFALTQTLVIFSEMKRWSSVFDSILALTLPSSGNFYSLGLADFLRIFIYALLFLAVSLGVTFFVVNYVLKINVSLNDFMNKFATVFSGIIIISFVISMGALIDLTPAWLSAIALGAGFFVTVIAIIFMIAKRENYLETTNWTPFYSVTLTLALIGLVDFVIIQLLS</sequence>
<dbReference type="HOGENOM" id="CLU_1077398_0_0_9"/>
<dbReference type="STRING" id="41997.RV16_GL001425"/>
<dbReference type="InterPro" id="IPR026870">
    <property type="entry name" value="Zinc_ribbon_dom"/>
</dbReference>
<feature type="transmembrane region" description="Helical" evidence="1">
    <location>
        <begin position="215"/>
        <end position="238"/>
    </location>
</feature>
<feature type="transmembrane region" description="Helical" evidence="1">
    <location>
        <begin position="154"/>
        <end position="175"/>
    </location>
</feature>
<feature type="transmembrane region" description="Helical" evidence="1">
    <location>
        <begin position="181"/>
        <end position="203"/>
    </location>
</feature>
<dbReference type="eggNOG" id="COG4640">
    <property type="taxonomic scope" value="Bacteria"/>
</dbReference>
<dbReference type="Proteomes" id="UP000014136">
    <property type="component" value="Unassembled WGS sequence"/>
</dbReference>
<evidence type="ECO:0000256" key="1">
    <source>
        <dbReference type="SAM" id="Phobius"/>
    </source>
</evidence>
<dbReference type="OrthoDB" id="2291432at2"/>
<keyword evidence="1" id="KW-0812">Transmembrane</keyword>
<keyword evidence="1" id="KW-0472">Membrane</keyword>
<dbReference type="AlphaFoldDB" id="S0NHL2"/>
<dbReference type="Pfam" id="PF13240">
    <property type="entry name" value="Zn_Ribbon_1"/>
    <property type="match status" value="1"/>
</dbReference>
<accession>S0NHL2</accession>
<evidence type="ECO:0000259" key="2">
    <source>
        <dbReference type="Pfam" id="PF13240"/>
    </source>
</evidence>
<dbReference type="PATRIC" id="fig|1139996.3.peg.1118"/>
<evidence type="ECO:0000313" key="3">
    <source>
        <dbReference type="EMBL" id="EOT29183.1"/>
    </source>
</evidence>
<name>S0NHL2_9ENTE</name>
<gene>
    <name evidence="3" type="ORF">OMQ_01135</name>
</gene>
<organism evidence="3 4">
    <name type="scientific">Enterococcus saccharolyticus subsp. saccharolyticus ATCC 43076</name>
    <dbReference type="NCBI Taxonomy" id="1139996"/>
    <lineage>
        <taxon>Bacteria</taxon>
        <taxon>Bacillati</taxon>
        <taxon>Bacillota</taxon>
        <taxon>Bacilli</taxon>
        <taxon>Lactobacillales</taxon>
        <taxon>Enterococcaceae</taxon>
        <taxon>Enterococcus</taxon>
    </lineage>
</organism>